<proteinExistence type="predicted"/>
<dbReference type="InterPro" id="IPR009303">
    <property type="entry name" value="DUF960"/>
</dbReference>
<accession>A0A1G9LYC3</accession>
<dbReference type="OrthoDB" id="1756859at2"/>
<dbReference type="Proteomes" id="UP000214880">
    <property type="component" value="Unassembled WGS sequence"/>
</dbReference>
<name>A0A1G9LYC3_9FIRM</name>
<reference evidence="1 2" key="1">
    <citation type="submission" date="2016-10" db="EMBL/GenBank/DDBJ databases">
        <authorList>
            <person name="de Groot N.N."/>
        </authorList>
    </citation>
    <scope>NUCLEOTIDE SEQUENCE [LARGE SCALE GENOMIC DNA]</scope>
    <source>
        <strain evidence="1 2">DSM 1736</strain>
    </source>
</reference>
<organism evidence="1 2">
    <name type="scientific">Dendrosporobacter quercicolus</name>
    <dbReference type="NCBI Taxonomy" id="146817"/>
    <lineage>
        <taxon>Bacteria</taxon>
        <taxon>Bacillati</taxon>
        <taxon>Bacillota</taxon>
        <taxon>Negativicutes</taxon>
        <taxon>Selenomonadales</taxon>
        <taxon>Sporomusaceae</taxon>
        <taxon>Dendrosporobacter</taxon>
    </lineage>
</organism>
<dbReference type="EMBL" id="FNHB01000001">
    <property type="protein sequence ID" value="SDL66903.1"/>
    <property type="molecule type" value="Genomic_DNA"/>
</dbReference>
<gene>
    <name evidence="1" type="ORF">SAMN04488502_101504</name>
</gene>
<sequence>MFTNKRYITCGIANEIPDEIQVMLWIMIDNLRRSTPIGLDYLQVFWLFSQDGKQKIVHSQEQPEYRNEILVALLCQPVEKAKIFVIDDGGHSTMMLAEEY</sequence>
<evidence type="ECO:0000313" key="2">
    <source>
        <dbReference type="Proteomes" id="UP000214880"/>
    </source>
</evidence>
<dbReference type="Pfam" id="PF06124">
    <property type="entry name" value="DUF960"/>
    <property type="match status" value="1"/>
</dbReference>
<protein>
    <submittedName>
        <fullName evidence="1">Uncharacterized protein</fullName>
    </submittedName>
</protein>
<evidence type="ECO:0000313" key="1">
    <source>
        <dbReference type="EMBL" id="SDL66903.1"/>
    </source>
</evidence>
<dbReference type="STRING" id="146817.SAMN04488502_101504"/>
<dbReference type="AlphaFoldDB" id="A0A1G9LYC3"/>
<keyword evidence="2" id="KW-1185">Reference proteome</keyword>
<dbReference type="RefSeq" id="WP_092067945.1">
    <property type="nucleotide sequence ID" value="NZ_FNHB01000001.1"/>
</dbReference>
<dbReference type="Gene3D" id="3.10.450.150">
    <property type="entry name" value="enterococcus faecalis protein"/>
    <property type="match status" value="1"/>
</dbReference>